<feature type="domain" description="Reverse transcriptase" evidence="1">
    <location>
        <begin position="1"/>
        <end position="73"/>
    </location>
</feature>
<gene>
    <name evidence="2" type="ORF">GCM10009107_05150</name>
</gene>
<evidence type="ECO:0000313" key="3">
    <source>
        <dbReference type="Proteomes" id="UP001500279"/>
    </source>
</evidence>
<sequence>MGNCYLGEVDKIVARYAGDYIRFVDDYRIFGSSTGALEAALIQINRDLAELGLLTNIAKTKLGSGEDYLNATRGTKTAKTSDENGYISAVVLSDVPTPEVMAGLLNKVVRDPDAQLTEGMGRYIVGLLRRMLSNEVIARDSAYMSSPLAELRELLSEDGNFMDLFTSLLRSYANGDQDCRAIWLLYVKHACLSQIDNKRVQANVNEAAHAIAIASAVSATVKNWARGVCSSFTDDQLGALHDLDYARQGASCCGGRLA</sequence>
<name>A0ABN1JL01_9BURK</name>
<keyword evidence="3" id="KW-1185">Reference proteome</keyword>
<dbReference type="InterPro" id="IPR000477">
    <property type="entry name" value="RT_dom"/>
</dbReference>
<protein>
    <recommendedName>
        <fullName evidence="1">Reverse transcriptase domain-containing protein</fullName>
    </recommendedName>
</protein>
<dbReference type="PROSITE" id="PS50878">
    <property type="entry name" value="RT_POL"/>
    <property type="match status" value="1"/>
</dbReference>
<organism evidence="2 3">
    <name type="scientific">Ideonella azotifigens</name>
    <dbReference type="NCBI Taxonomy" id="513160"/>
    <lineage>
        <taxon>Bacteria</taxon>
        <taxon>Pseudomonadati</taxon>
        <taxon>Pseudomonadota</taxon>
        <taxon>Betaproteobacteria</taxon>
        <taxon>Burkholderiales</taxon>
        <taxon>Sphaerotilaceae</taxon>
        <taxon>Ideonella</taxon>
    </lineage>
</organism>
<dbReference type="EMBL" id="BAAAEW010000004">
    <property type="protein sequence ID" value="GAA0742050.1"/>
    <property type="molecule type" value="Genomic_DNA"/>
</dbReference>
<dbReference type="Proteomes" id="UP001500279">
    <property type="component" value="Unassembled WGS sequence"/>
</dbReference>
<evidence type="ECO:0000259" key="1">
    <source>
        <dbReference type="PROSITE" id="PS50878"/>
    </source>
</evidence>
<comment type="caution">
    <text evidence="2">The sequence shown here is derived from an EMBL/GenBank/DDBJ whole genome shotgun (WGS) entry which is preliminary data.</text>
</comment>
<accession>A0ABN1JL01</accession>
<evidence type="ECO:0000313" key="2">
    <source>
        <dbReference type="EMBL" id="GAA0742050.1"/>
    </source>
</evidence>
<proteinExistence type="predicted"/>
<reference evidence="2 3" key="1">
    <citation type="journal article" date="2019" name="Int. J. Syst. Evol. Microbiol.">
        <title>The Global Catalogue of Microorganisms (GCM) 10K type strain sequencing project: providing services to taxonomists for standard genome sequencing and annotation.</title>
        <authorList>
            <consortium name="The Broad Institute Genomics Platform"/>
            <consortium name="The Broad Institute Genome Sequencing Center for Infectious Disease"/>
            <person name="Wu L."/>
            <person name="Ma J."/>
        </authorList>
    </citation>
    <scope>NUCLEOTIDE SEQUENCE [LARGE SCALE GENOMIC DNA]</scope>
    <source>
        <strain evidence="2 3">JCM 15503</strain>
    </source>
</reference>